<evidence type="ECO:0000313" key="2">
    <source>
        <dbReference type="EMBL" id="SLN29017.1"/>
    </source>
</evidence>
<dbReference type="Pfam" id="PF04488">
    <property type="entry name" value="Gly_transf_sug"/>
    <property type="match status" value="1"/>
</dbReference>
<dbReference type="GO" id="GO:0000030">
    <property type="term" value="F:mannosyltransferase activity"/>
    <property type="evidence" value="ECO:0007669"/>
    <property type="project" value="TreeGrafter"/>
</dbReference>
<dbReference type="OrthoDB" id="277808at2"/>
<dbReference type="GO" id="GO:0051999">
    <property type="term" value="P:mannosyl-inositol phosphorylceramide biosynthetic process"/>
    <property type="evidence" value="ECO:0007669"/>
    <property type="project" value="TreeGrafter"/>
</dbReference>
<evidence type="ECO:0000256" key="1">
    <source>
        <dbReference type="ARBA" id="ARBA00022679"/>
    </source>
</evidence>
<keyword evidence="3" id="KW-1185">Reference proteome</keyword>
<gene>
    <name evidence="2" type="ORF">ROA7450_01225</name>
</gene>
<dbReference type="PANTHER" id="PTHR32385:SF15">
    <property type="entry name" value="INOSITOL PHOSPHOCERAMIDE MANNOSYLTRANSFERASE 1"/>
    <property type="match status" value="1"/>
</dbReference>
<dbReference type="InterPro" id="IPR007577">
    <property type="entry name" value="GlycoTrfase_DXD_sugar-bd_CS"/>
</dbReference>
<evidence type="ECO:0000313" key="3">
    <source>
        <dbReference type="Proteomes" id="UP000193061"/>
    </source>
</evidence>
<proteinExistence type="predicted"/>
<dbReference type="RefSeq" id="WP_085804783.1">
    <property type="nucleotide sequence ID" value="NZ_FWFX01000003.1"/>
</dbReference>
<dbReference type="SUPFAM" id="SSF53448">
    <property type="entry name" value="Nucleotide-diphospho-sugar transferases"/>
    <property type="match status" value="1"/>
</dbReference>
<reference evidence="2 3" key="1">
    <citation type="submission" date="2017-03" db="EMBL/GenBank/DDBJ databases">
        <authorList>
            <person name="Afonso C.L."/>
            <person name="Miller P.J."/>
            <person name="Scott M.A."/>
            <person name="Spackman E."/>
            <person name="Goraichik I."/>
            <person name="Dimitrov K.M."/>
            <person name="Suarez D.L."/>
            <person name="Swayne D.E."/>
        </authorList>
    </citation>
    <scope>NUCLEOTIDE SEQUENCE [LARGE SCALE GENOMIC DNA]</scope>
    <source>
        <strain evidence="2 3">CECT 7450</strain>
    </source>
</reference>
<accession>A0A1X6YRK5</accession>
<protein>
    <recommendedName>
        <fullName evidence="4">Glycosyltransferase sugar-binding region containing DXD motif protein</fullName>
    </recommendedName>
</protein>
<dbReference type="Proteomes" id="UP000193061">
    <property type="component" value="Unassembled WGS sequence"/>
</dbReference>
<dbReference type="EMBL" id="FWFX01000003">
    <property type="protein sequence ID" value="SLN29017.1"/>
    <property type="molecule type" value="Genomic_DNA"/>
</dbReference>
<name>A0A1X6YRK5_9RHOB</name>
<dbReference type="PANTHER" id="PTHR32385">
    <property type="entry name" value="MANNOSYL PHOSPHORYLINOSITOL CERAMIDE SYNTHASE"/>
    <property type="match status" value="1"/>
</dbReference>
<dbReference type="GO" id="GO:0016020">
    <property type="term" value="C:membrane"/>
    <property type="evidence" value="ECO:0007669"/>
    <property type="project" value="GOC"/>
</dbReference>
<organism evidence="2 3">
    <name type="scientific">Roseovarius albus</name>
    <dbReference type="NCBI Taxonomy" id="1247867"/>
    <lineage>
        <taxon>Bacteria</taxon>
        <taxon>Pseudomonadati</taxon>
        <taxon>Pseudomonadota</taxon>
        <taxon>Alphaproteobacteria</taxon>
        <taxon>Rhodobacterales</taxon>
        <taxon>Roseobacteraceae</taxon>
        <taxon>Roseovarius</taxon>
    </lineage>
</organism>
<dbReference type="AlphaFoldDB" id="A0A1X6YRK5"/>
<evidence type="ECO:0008006" key="4">
    <source>
        <dbReference type="Google" id="ProtNLM"/>
    </source>
</evidence>
<sequence length="262" mass="30205">MTRADTSQSSAGIPKLMSHIWIGPKPAPIEWMQTWQEKHPDWDYRIYDNDYLERTSFKTQRLIDFYLDVAMYAGVADLMRYEILFEHGGYLAPADCICLHPIDELLNGAKAHTVYENEMIRGKLVSPILACEPGNEFVGQLIDRLCTVTADELVHPWISTGNLFVAKMIEELQPDIEILPSHTMIPVHHTGIVYEGADKVYAMQTFGSTRSAYGKEKKHKRLSFAERRAKKERQKRIDAFNDRCVNRRTGVFQEVNRWMPQG</sequence>
<dbReference type="InterPro" id="IPR029044">
    <property type="entry name" value="Nucleotide-diphossugar_trans"/>
</dbReference>
<keyword evidence="1" id="KW-0808">Transferase</keyword>
<dbReference type="Gene3D" id="3.90.550.20">
    <property type="match status" value="1"/>
</dbReference>
<dbReference type="InterPro" id="IPR051706">
    <property type="entry name" value="Glycosyltransferase_domain"/>
</dbReference>